<evidence type="ECO:0000256" key="3">
    <source>
        <dbReference type="ARBA" id="ARBA00023163"/>
    </source>
</evidence>
<dbReference type="SUPFAM" id="SSF46785">
    <property type="entry name" value="Winged helix' DNA-binding domain"/>
    <property type="match status" value="1"/>
</dbReference>
<dbReference type="Pfam" id="PF13404">
    <property type="entry name" value="HTH_AsnC-type"/>
    <property type="match status" value="1"/>
</dbReference>
<organism evidence="5 6">
    <name type="scientific">Chitiniphilus eburneus</name>
    <dbReference type="NCBI Taxonomy" id="2571148"/>
    <lineage>
        <taxon>Bacteria</taxon>
        <taxon>Pseudomonadati</taxon>
        <taxon>Pseudomonadota</taxon>
        <taxon>Betaproteobacteria</taxon>
        <taxon>Neisseriales</taxon>
        <taxon>Chitinibacteraceae</taxon>
        <taxon>Chitiniphilus</taxon>
    </lineage>
</organism>
<keyword evidence="2" id="KW-0238">DNA-binding</keyword>
<keyword evidence="1" id="KW-0805">Transcription regulation</keyword>
<feature type="domain" description="HTH asnC-type" evidence="4">
    <location>
        <begin position="48"/>
        <end position="101"/>
    </location>
</feature>
<name>A0A4U0PA45_9NEIS</name>
<dbReference type="EMBL" id="SUMF01000046">
    <property type="protein sequence ID" value="TJZ64473.1"/>
    <property type="molecule type" value="Genomic_DNA"/>
</dbReference>
<proteinExistence type="predicted"/>
<dbReference type="InterPro" id="IPR019888">
    <property type="entry name" value="Tscrpt_reg_AsnC-like"/>
</dbReference>
<dbReference type="InterPro" id="IPR036388">
    <property type="entry name" value="WH-like_DNA-bd_sf"/>
</dbReference>
<dbReference type="Pfam" id="PF01037">
    <property type="entry name" value="AsnC_trans_reg"/>
    <property type="match status" value="1"/>
</dbReference>
<dbReference type="InterPro" id="IPR036390">
    <property type="entry name" value="WH_DNA-bd_sf"/>
</dbReference>
<evidence type="ECO:0000313" key="5">
    <source>
        <dbReference type="EMBL" id="TJZ64473.1"/>
    </source>
</evidence>
<evidence type="ECO:0000256" key="2">
    <source>
        <dbReference type="ARBA" id="ARBA00023125"/>
    </source>
</evidence>
<protein>
    <submittedName>
        <fullName evidence="5">Lrp/AsnC family transcriptional regulator</fullName>
    </submittedName>
</protein>
<gene>
    <name evidence="5" type="ORF">FAZ21_19095</name>
</gene>
<dbReference type="GO" id="GO:0043565">
    <property type="term" value="F:sequence-specific DNA binding"/>
    <property type="evidence" value="ECO:0007669"/>
    <property type="project" value="InterPro"/>
</dbReference>
<dbReference type="OrthoDB" id="5476at2"/>
<dbReference type="PANTHER" id="PTHR30154:SF34">
    <property type="entry name" value="TRANSCRIPTIONAL REGULATOR AZLB"/>
    <property type="match status" value="1"/>
</dbReference>
<dbReference type="Gene3D" id="3.30.70.920">
    <property type="match status" value="1"/>
</dbReference>
<accession>A0A4U0PA45</accession>
<evidence type="ECO:0000256" key="1">
    <source>
        <dbReference type="ARBA" id="ARBA00023015"/>
    </source>
</evidence>
<dbReference type="InterPro" id="IPR019887">
    <property type="entry name" value="Tscrpt_reg_AsnC/Lrp_C"/>
</dbReference>
<dbReference type="InterPro" id="IPR000485">
    <property type="entry name" value="AsnC-type_HTH_dom"/>
</dbReference>
<evidence type="ECO:0000313" key="6">
    <source>
        <dbReference type="Proteomes" id="UP000310016"/>
    </source>
</evidence>
<dbReference type="GO" id="GO:0043200">
    <property type="term" value="P:response to amino acid"/>
    <property type="evidence" value="ECO:0007669"/>
    <property type="project" value="TreeGrafter"/>
</dbReference>
<dbReference type="PROSITE" id="PS50956">
    <property type="entry name" value="HTH_ASNC_2"/>
    <property type="match status" value="1"/>
</dbReference>
<dbReference type="InterPro" id="IPR011008">
    <property type="entry name" value="Dimeric_a/b-barrel"/>
</dbReference>
<dbReference type="PRINTS" id="PR00033">
    <property type="entry name" value="HTHASNC"/>
</dbReference>
<sequence length="189" mass="21357">MPCKACRLQRDHPANEAIRRNVPALRQLAIALPFPAARAPIQGEMKKIDDIDVKILEILSEDARASISEIGRRIHKSRTAVEARITRMEEARVIQGYRVVLGEQGPRVGPANEAFLIIRHSGGSDCHIIWKEIKQHPNVVECHSLFGPLDLIIKMRYAKFEELMSVKEHLSGITEVREVTICPVLKTWS</sequence>
<evidence type="ECO:0000259" key="4">
    <source>
        <dbReference type="PROSITE" id="PS50956"/>
    </source>
</evidence>
<dbReference type="Proteomes" id="UP000310016">
    <property type="component" value="Unassembled WGS sequence"/>
</dbReference>
<dbReference type="GO" id="GO:0005829">
    <property type="term" value="C:cytosol"/>
    <property type="evidence" value="ECO:0007669"/>
    <property type="project" value="TreeGrafter"/>
</dbReference>
<dbReference type="SMART" id="SM00344">
    <property type="entry name" value="HTH_ASNC"/>
    <property type="match status" value="1"/>
</dbReference>
<keyword evidence="3" id="KW-0804">Transcription</keyword>
<dbReference type="Gene3D" id="1.10.10.10">
    <property type="entry name" value="Winged helix-like DNA-binding domain superfamily/Winged helix DNA-binding domain"/>
    <property type="match status" value="1"/>
</dbReference>
<comment type="caution">
    <text evidence="5">The sequence shown here is derived from an EMBL/GenBank/DDBJ whole genome shotgun (WGS) entry which is preliminary data.</text>
</comment>
<keyword evidence="6" id="KW-1185">Reference proteome</keyword>
<dbReference type="SUPFAM" id="SSF54909">
    <property type="entry name" value="Dimeric alpha+beta barrel"/>
    <property type="match status" value="1"/>
</dbReference>
<dbReference type="PANTHER" id="PTHR30154">
    <property type="entry name" value="LEUCINE-RESPONSIVE REGULATORY PROTEIN"/>
    <property type="match status" value="1"/>
</dbReference>
<dbReference type="AlphaFoldDB" id="A0A4U0PA45"/>
<reference evidence="5 6" key="1">
    <citation type="submission" date="2019-04" db="EMBL/GenBank/DDBJ databases">
        <title>Chitiniphilus eburnea sp. nov., a novel chitinolytic bacterium isolated from aquaculture sludge.</title>
        <authorList>
            <person name="Sheng M."/>
        </authorList>
    </citation>
    <scope>NUCLEOTIDE SEQUENCE [LARGE SCALE GENOMIC DNA]</scope>
    <source>
        <strain evidence="5 6">HX-2-15</strain>
    </source>
</reference>